<proteinExistence type="inferred from homology"/>
<name>A0ABX0YBK6_9PSED</name>
<evidence type="ECO:0000313" key="4">
    <source>
        <dbReference type="Proteomes" id="UP000746535"/>
    </source>
</evidence>
<comment type="caution">
    <text evidence="3">The sequence shown here is derived from an EMBL/GenBank/DDBJ whole genome shotgun (WGS) entry which is preliminary data.</text>
</comment>
<dbReference type="InterPro" id="IPR004380">
    <property type="entry name" value="Asp_race"/>
</dbReference>
<protein>
    <submittedName>
        <fullName evidence="3">Aspartate/glutamate racemase family protein</fullName>
    </submittedName>
</protein>
<dbReference type="Proteomes" id="UP000746535">
    <property type="component" value="Unassembled WGS sequence"/>
</dbReference>
<dbReference type="InterPro" id="IPR033134">
    <property type="entry name" value="Asp/Glu_racemase_AS_2"/>
</dbReference>
<reference evidence="3 4" key="1">
    <citation type="submission" date="2020-03" db="EMBL/GenBank/DDBJ databases">
        <authorList>
            <person name="Wang L."/>
            <person name="He N."/>
            <person name="Li Y."/>
            <person name="Fang Y."/>
            <person name="Zhang F."/>
        </authorList>
    </citation>
    <scope>NUCLEOTIDE SEQUENCE [LARGE SCALE GENOMIC DNA]</scope>
    <source>
        <strain evidence="4">hsmgli-8</strain>
    </source>
</reference>
<dbReference type="EMBL" id="JAAVJI010000003">
    <property type="protein sequence ID" value="NJP00751.1"/>
    <property type="molecule type" value="Genomic_DNA"/>
</dbReference>
<dbReference type="PROSITE" id="PS00923">
    <property type="entry name" value="ASP_GLU_RACEMASE_1"/>
    <property type="match status" value="1"/>
</dbReference>
<evidence type="ECO:0000256" key="2">
    <source>
        <dbReference type="ARBA" id="ARBA00023235"/>
    </source>
</evidence>
<evidence type="ECO:0000256" key="1">
    <source>
        <dbReference type="ARBA" id="ARBA00007847"/>
    </source>
</evidence>
<evidence type="ECO:0000313" key="3">
    <source>
        <dbReference type="EMBL" id="NJP00751.1"/>
    </source>
</evidence>
<sequence>MNIMNRYTHQAGERSLGVVGGLGDLAGVDLLAKLVSNPAVQGARDQYHFILQQDPFKGSALPLASNANLSSRMFYVFQTCQALARRSADAVLLPCFASHTFLEQLQDELDIPVIDMMAALRQHVSETLGDGGRLGVVCSDFVRHAGLFERYFGDRYTIVYPRAEHQATLMDALYGAAGIKAGHLDGEPLAQVRRACLDLREQGVDLLLPGATELSLVAPLLQQQGLPLLDANRLYADFATRGGEISRALPFKLGVVGGVGPAATVDFMGKVVRNTPASRDQDHIKMIVEQNPQIPDRTANLLRNEADPSIALYATCKRLEEEGAGAIAIPCNTAHAFVERIQPLLSIPVIHMLDETVKHVRDRYGVAAHVGLLATAGTVQSGVYQQAAERVGLQLMTPNAEFQARVMRSIYGERGIKAGFVEGECREDLLAAAQHLAEQGATILILGCTELPLVLRQADAFSLGAYTVALVDPTEVLAQRCVAIATAS</sequence>
<dbReference type="RefSeq" id="WP_168083167.1">
    <property type="nucleotide sequence ID" value="NZ_JAAVJI010000003.1"/>
</dbReference>
<dbReference type="InterPro" id="IPR015942">
    <property type="entry name" value="Asp/Glu/hydantoin_racemase"/>
</dbReference>
<dbReference type="InterPro" id="IPR018187">
    <property type="entry name" value="Asp/Glu_racemase_AS_1"/>
</dbReference>
<dbReference type="InterPro" id="IPR001920">
    <property type="entry name" value="Asp/Glu_race"/>
</dbReference>
<dbReference type="PANTHER" id="PTHR21198">
    <property type="entry name" value="GLUTAMATE RACEMASE"/>
    <property type="match status" value="1"/>
</dbReference>
<organism evidence="3 4">
    <name type="scientific">Pseudomonas quercus</name>
    <dbReference type="NCBI Taxonomy" id="2722792"/>
    <lineage>
        <taxon>Bacteria</taxon>
        <taxon>Pseudomonadati</taxon>
        <taxon>Pseudomonadota</taxon>
        <taxon>Gammaproteobacteria</taxon>
        <taxon>Pseudomonadales</taxon>
        <taxon>Pseudomonadaceae</taxon>
        <taxon>Pseudomonas</taxon>
    </lineage>
</organism>
<keyword evidence="2" id="KW-0413">Isomerase</keyword>
<comment type="similarity">
    <text evidence="1">Belongs to the aspartate/glutamate racemases family.</text>
</comment>
<dbReference type="NCBIfam" id="TIGR00035">
    <property type="entry name" value="asp_race"/>
    <property type="match status" value="1"/>
</dbReference>
<dbReference type="PANTHER" id="PTHR21198:SF7">
    <property type="entry name" value="ASPARTATE-GLUTAMATE RACEMASE FAMILY"/>
    <property type="match status" value="1"/>
</dbReference>
<gene>
    <name evidence="3" type="ORF">HBH25_07740</name>
</gene>
<dbReference type="PROSITE" id="PS00924">
    <property type="entry name" value="ASP_GLU_RACEMASE_2"/>
    <property type="match status" value="1"/>
</dbReference>
<dbReference type="SUPFAM" id="SSF53681">
    <property type="entry name" value="Aspartate/glutamate racemase"/>
    <property type="match status" value="4"/>
</dbReference>
<dbReference type="Gene3D" id="3.40.50.1860">
    <property type="match status" value="4"/>
</dbReference>
<dbReference type="Pfam" id="PF01177">
    <property type="entry name" value="Asp_Glu_race"/>
    <property type="match status" value="2"/>
</dbReference>
<accession>A0ABX0YBK6</accession>
<keyword evidence="4" id="KW-1185">Reference proteome</keyword>